<dbReference type="EMBL" id="JANIEX010000526">
    <property type="protein sequence ID" value="KAJ3565937.1"/>
    <property type="molecule type" value="Genomic_DNA"/>
</dbReference>
<keyword evidence="2" id="KW-1185">Reference proteome</keyword>
<evidence type="ECO:0000313" key="1">
    <source>
        <dbReference type="EMBL" id="KAJ3565937.1"/>
    </source>
</evidence>
<sequence length="490" mass="53982">MSQDQVPEYNAESNLYLDIAHIPQNSTKANDYVVCSASDKAKIKYWIILPYGDGQALVPVVESQEVQYLVPSRLYDTKGEAMSISRFPISWQLLPAVASGTKIKSSDNTFACAITWIDENGREAMLASNDPDVSAIMMKWSDQVFVYWNIHFVPDEYGRIPPVIPGGGAPGTTAYDEKVPSYVVDFCKQFPASATLCQIKSSRHEYNNLYLDVHPDDTYGNDYIVANTDENSKIKYWIILPYGYGQALVPVNESQEVRYLTPSPGAINANIPVSLSRFPMSWQLLPPVETNGLPELNVSDSDHPGADWWQCLIACAACDVNNQRRRALRLWDPTIPKDGNVIVDAWSARPYQYWAIQFVKDAQGLIPPVIPDASGGMNATSRLVFTATITPVSISGYASQQYNLTLKTLTGQTVQAVVNLEKETTAFRNQGNLQGTYQGDFNDSDSFTGKVGNGVFHISATDPHLEIKGNIIGGPIDSISVAGSVDWVKA</sequence>
<accession>A0AAD5VS36</accession>
<name>A0AAD5VS36_9AGAR</name>
<gene>
    <name evidence="1" type="ORF">NP233_g7323</name>
</gene>
<evidence type="ECO:0000313" key="2">
    <source>
        <dbReference type="Proteomes" id="UP001213000"/>
    </source>
</evidence>
<protein>
    <submittedName>
        <fullName evidence="1">Uncharacterized protein</fullName>
    </submittedName>
</protein>
<dbReference type="Proteomes" id="UP001213000">
    <property type="component" value="Unassembled WGS sequence"/>
</dbReference>
<comment type="caution">
    <text evidence="1">The sequence shown here is derived from an EMBL/GenBank/DDBJ whole genome shotgun (WGS) entry which is preliminary data.</text>
</comment>
<reference evidence="1" key="1">
    <citation type="submission" date="2022-07" db="EMBL/GenBank/DDBJ databases">
        <title>Genome Sequence of Leucocoprinus birnbaumii.</title>
        <authorList>
            <person name="Buettner E."/>
        </authorList>
    </citation>
    <scope>NUCLEOTIDE SEQUENCE</scope>
    <source>
        <strain evidence="1">VT141</strain>
    </source>
</reference>
<organism evidence="1 2">
    <name type="scientific">Leucocoprinus birnbaumii</name>
    <dbReference type="NCBI Taxonomy" id="56174"/>
    <lineage>
        <taxon>Eukaryota</taxon>
        <taxon>Fungi</taxon>
        <taxon>Dikarya</taxon>
        <taxon>Basidiomycota</taxon>
        <taxon>Agaricomycotina</taxon>
        <taxon>Agaricomycetes</taxon>
        <taxon>Agaricomycetidae</taxon>
        <taxon>Agaricales</taxon>
        <taxon>Agaricineae</taxon>
        <taxon>Agaricaceae</taxon>
        <taxon>Leucocoprinus</taxon>
    </lineage>
</organism>
<dbReference type="AlphaFoldDB" id="A0AAD5VS36"/>
<proteinExistence type="predicted"/>